<keyword evidence="3" id="KW-1185">Reference proteome</keyword>
<reference evidence="2" key="2">
    <citation type="submission" date="2023-05" db="EMBL/GenBank/DDBJ databases">
        <authorList>
            <consortium name="Lawrence Berkeley National Laboratory"/>
            <person name="Steindorff A."/>
            <person name="Hensen N."/>
            <person name="Bonometti L."/>
            <person name="Westerberg I."/>
            <person name="Brannstrom I.O."/>
            <person name="Guillou S."/>
            <person name="Cros-Aarteil S."/>
            <person name="Calhoun S."/>
            <person name="Haridas S."/>
            <person name="Kuo A."/>
            <person name="Mondo S."/>
            <person name="Pangilinan J."/>
            <person name="Riley R."/>
            <person name="Labutti K."/>
            <person name="Andreopoulos B."/>
            <person name="Lipzen A."/>
            <person name="Chen C."/>
            <person name="Yanf M."/>
            <person name="Daum C."/>
            <person name="Ng V."/>
            <person name="Clum A."/>
            <person name="Ohm R."/>
            <person name="Martin F."/>
            <person name="Silar P."/>
            <person name="Natvig D."/>
            <person name="Lalanne C."/>
            <person name="Gautier V."/>
            <person name="Ament-Velasquez S.L."/>
            <person name="Kruys A."/>
            <person name="Hutchinson M.I."/>
            <person name="Powell A.J."/>
            <person name="Barry K."/>
            <person name="Miller A.N."/>
            <person name="Grigoriev I.V."/>
            <person name="Debuchy R."/>
            <person name="Gladieux P."/>
            <person name="Thoren M.H."/>
            <person name="Johannesson H."/>
        </authorList>
    </citation>
    <scope>NUCLEOTIDE SEQUENCE</scope>
    <source>
        <strain evidence="2">PSN293</strain>
    </source>
</reference>
<feature type="region of interest" description="Disordered" evidence="1">
    <location>
        <begin position="1"/>
        <end position="26"/>
    </location>
</feature>
<feature type="compositionally biased region" description="Polar residues" evidence="1">
    <location>
        <begin position="12"/>
        <end position="26"/>
    </location>
</feature>
<sequence length="278" mass="31115">MRSKKEPRSIESAFSSSGTPSKALTSVKKTTKMNELGVEPCRQNFFCFSIRNRAKWATAVTQILQSARNKWQERNLGSHDIELSLSLPSTSDVRFFRIILLSPEESLDGQIMFRIDELLKLKNGRNSAIICLLGENHKDAGLGYQLFMKLQMRVLSSKAMTSVIPLASPALLPATLETFQTSLMTGHARQHQLPRPVDSARDLLAYCTFTPATPLSQETTQALKENSVSFRDLVDQLRTEEGQERIQRTADDRRGANRSGVSDGEKVVSFWACEYAAL</sequence>
<evidence type="ECO:0000313" key="3">
    <source>
        <dbReference type="Proteomes" id="UP001301769"/>
    </source>
</evidence>
<evidence type="ECO:0000313" key="2">
    <source>
        <dbReference type="EMBL" id="KAK4220234.1"/>
    </source>
</evidence>
<organism evidence="2 3">
    <name type="scientific">Rhypophila decipiens</name>
    <dbReference type="NCBI Taxonomy" id="261697"/>
    <lineage>
        <taxon>Eukaryota</taxon>
        <taxon>Fungi</taxon>
        <taxon>Dikarya</taxon>
        <taxon>Ascomycota</taxon>
        <taxon>Pezizomycotina</taxon>
        <taxon>Sordariomycetes</taxon>
        <taxon>Sordariomycetidae</taxon>
        <taxon>Sordariales</taxon>
        <taxon>Naviculisporaceae</taxon>
        <taxon>Rhypophila</taxon>
    </lineage>
</organism>
<protein>
    <submittedName>
        <fullName evidence="2">Uncharacterized protein</fullName>
    </submittedName>
</protein>
<feature type="region of interest" description="Disordered" evidence="1">
    <location>
        <begin position="240"/>
        <end position="261"/>
    </location>
</feature>
<proteinExistence type="predicted"/>
<comment type="caution">
    <text evidence="2">The sequence shown here is derived from an EMBL/GenBank/DDBJ whole genome shotgun (WGS) entry which is preliminary data.</text>
</comment>
<dbReference type="EMBL" id="MU858045">
    <property type="protein sequence ID" value="KAK4220234.1"/>
    <property type="molecule type" value="Genomic_DNA"/>
</dbReference>
<gene>
    <name evidence="2" type="ORF">QBC37DRAFT_4189</name>
</gene>
<name>A0AAN6YJ39_9PEZI</name>
<accession>A0AAN6YJ39</accession>
<dbReference type="AlphaFoldDB" id="A0AAN6YJ39"/>
<dbReference type="Proteomes" id="UP001301769">
    <property type="component" value="Unassembled WGS sequence"/>
</dbReference>
<reference evidence="2" key="1">
    <citation type="journal article" date="2023" name="Mol. Phylogenet. Evol.">
        <title>Genome-scale phylogeny and comparative genomics of the fungal order Sordariales.</title>
        <authorList>
            <person name="Hensen N."/>
            <person name="Bonometti L."/>
            <person name="Westerberg I."/>
            <person name="Brannstrom I.O."/>
            <person name="Guillou S."/>
            <person name="Cros-Aarteil S."/>
            <person name="Calhoun S."/>
            <person name="Haridas S."/>
            <person name="Kuo A."/>
            <person name="Mondo S."/>
            <person name="Pangilinan J."/>
            <person name="Riley R."/>
            <person name="LaButti K."/>
            <person name="Andreopoulos B."/>
            <person name="Lipzen A."/>
            <person name="Chen C."/>
            <person name="Yan M."/>
            <person name="Daum C."/>
            <person name="Ng V."/>
            <person name="Clum A."/>
            <person name="Steindorff A."/>
            <person name="Ohm R.A."/>
            <person name="Martin F."/>
            <person name="Silar P."/>
            <person name="Natvig D.O."/>
            <person name="Lalanne C."/>
            <person name="Gautier V."/>
            <person name="Ament-Velasquez S.L."/>
            <person name="Kruys A."/>
            <person name="Hutchinson M.I."/>
            <person name="Powell A.J."/>
            <person name="Barry K."/>
            <person name="Miller A.N."/>
            <person name="Grigoriev I.V."/>
            <person name="Debuchy R."/>
            <person name="Gladieux P."/>
            <person name="Hiltunen Thoren M."/>
            <person name="Johannesson H."/>
        </authorList>
    </citation>
    <scope>NUCLEOTIDE SEQUENCE</scope>
    <source>
        <strain evidence="2">PSN293</strain>
    </source>
</reference>
<evidence type="ECO:0000256" key="1">
    <source>
        <dbReference type="SAM" id="MobiDB-lite"/>
    </source>
</evidence>
<feature type="compositionally biased region" description="Basic and acidic residues" evidence="1">
    <location>
        <begin position="240"/>
        <end position="255"/>
    </location>
</feature>